<sequence>MLQDFLTTGQKIPFFSVKEYLSDKAPIPEDIIYPRILTPRGLLVFGGPPKIGKSDFLISWLMHMAAGVSFLGMIPNQPMKVLCLQTEIDDGYLKERLQELKLDKEFLDVGANNFMITPRVQLSLSSEEIDEIKNSLEDKCFKPNILAIDPLRNIFSSEYGNENDNSAMLFFLQKTLERLRNAINPDAGIILTHHTKKLSKKMLEEDPFQGLSGAGSLRGFYTTGMVMFSQDEGSTVRQIVFELRNGERVPSKLVDKINGHWQLINQWNN</sequence>
<keyword evidence="2" id="KW-1185">Reference proteome</keyword>
<organism evidence="1 2">
    <name type="scientific">Oedothorax gibbosus</name>
    <dbReference type="NCBI Taxonomy" id="931172"/>
    <lineage>
        <taxon>Eukaryota</taxon>
        <taxon>Metazoa</taxon>
        <taxon>Ecdysozoa</taxon>
        <taxon>Arthropoda</taxon>
        <taxon>Chelicerata</taxon>
        <taxon>Arachnida</taxon>
        <taxon>Araneae</taxon>
        <taxon>Araneomorphae</taxon>
        <taxon>Entelegynae</taxon>
        <taxon>Araneoidea</taxon>
        <taxon>Linyphiidae</taxon>
        <taxon>Erigoninae</taxon>
        <taxon>Oedothorax</taxon>
    </lineage>
</organism>
<evidence type="ECO:0000313" key="1">
    <source>
        <dbReference type="EMBL" id="KAG8174658.1"/>
    </source>
</evidence>
<gene>
    <name evidence="1" type="ORF">JTE90_027129</name>
</gene>
<evidence type="ECO:0008006" key="3">
    <source>
        <dbReference type="Google" id="ProtNLM"/>
    </source>
</evidence>
<dbReference type="AlphaFoldDB" id="A0AAV6TSQ7"/>
<proteinExistence type="predicted"/>
<dbReference type="Gene3D" id="3.40.50.300">
    <property type="entry name" value="P-loop containing nucleotide triphosphate hydrolases"/>
    <property type="match status" value="1"/>
</dbReference>
<dbReference type="Proteomes" id="UP000827092">
    <property type="component" value="Unassembled WGS sequence"/>
</dbReference>
<dbReference type="InterPro" id="IPR027417">
    <property type="entry name" value="P-loop_NTPase"/>
</dbReference>
<protein>
    <recommendedName>
        <fullName evidence="3">Phage related protein</fullName>
    </recommendedName>
</protein>
<accession>A0AAV6TSQ7</accession>
<evidence type="ECO:0000313" key="2">
    <source>
        <dbReference type="Proteomes" id="UP000827092"/>
    </source>
</evidence>
<dbReference type="Pfam" id="PF13481">
    <property type="entry name" value="AAA_25"/>
    <property type="match status" value="1"/>
</dbReference>
<comment type="caution">
    <text evidence="1">The sequence shown here is derived from an EMBL/GenBank/DDBJ whole genome shotgun (WGS) entry which is preliminary data.</text>
</comment>
<name>A0AAV6TSQ7_9ARAC</name>
<dbReference type="SUPFAM" id="SSF52540">
    <property type="entry name" value="P-loop containing nucleoside triphosphate hydrolases"/>
    <property type="match status" value="1"/>
</dbReference>
<reference evidence="1 2" key="1">
    <citation type="journal article" date="2022" name="Nat. Ecol. Evol.">
        <title>A masculinizing supergene underlies an exaggerated male reproductive morph in a spider.</title>
        <authorList>
            <person name="Hendrickx F."/>
            <person name="De Corte Z."/>
            <person name="Sonet G."/>
            <person name="Van Belleghem S.M."/>
            <person name="Kostlbacher S."/>
            <person name="Vangestel C."/>
        </authorList>
    </citation>
    <scope>NUCLEOTIDE SEQUENCE [LARGE SCALE GENOMIC DNA]</scope>
    <source>
        <strain evidence="1">W744_W776</strain>
    </source>
</reference>
<dbReference type="EMBL" id="JAFNEN010001166">
    <property type="protein sequence ID" value="KAG8174658.1"/>
    <property type="molecule type" value="Genomic_DNA"/>
</dbReference>